<evidence type="ECO:0000313" key="9">
    <source>
        <dbReference type="RefSeq" id="XP_025070953.1"/>
    </source>
</evidence>
<evidence type="ECO:0000256" key="1">
    <source>
        <dbReference type="ARBA" id="ARBA00004138"/>
    </source>
</evidence>
<dbReference type="FunFam" id="1.25.40.470:FF:000007">
    <property type="entry name" value="Intraflagellar transport 80 homolog (Chlamydomonas)"/>
    <property type="match status" value="1"/>
</dbReference>
<evidence type="ECO:0000259" key="7">
    <source>
        <dbReference type="Pfam" id="PF23387"/>
    </source>
</evidence>
<proteinExistence type="predicted"/>
<evidence type="ECO:0000256" key="4">
    <source>
        <dbReference type="ARBA" id="ARBA00023273"/>
    </source>
</evidence>
<dbReference type="GO" id="GO:0060271">
    <property type="term" value="P:cilium assembly"/>
    <property type="evidence" value="ECO:0007669"/>
    <property type="project" value="TreeGrafter"/>
</dbReference>
<dbReference type="PANTHER" id="PTHR24098:SF11">
    <property type="entry name" value="INTRAFLAGELLAR TRANSPORT PROTEIN 80 HOMOLOG"/>
    <property type="match status" value="1"/>
</dbReference>
<evidence type="ECO:0000256" key="5">
    <source>
        <dbReference type="PROSITE-ProRule" id="PRU00221"/>
    </source>
</evidence>
<dbReference type="GO" id="GO:0005929">
    <property type="term" value="C:cilium"/>
    <property type="evidence" value="ECO:0007669"/>
    <property type="project" value="UniProtKB-SubCell"/>
</dbReference>
<dbReference type="InterPro" id="IPR015943">
    <property type="entry name" value="WD40/YVTN_repeat-like_dom_sf"/>
</dbReference>
<dbReference type="CTD" id="57560"/>
<keyword evidence="8" id="KW-1185">Reference proteome</keyword>
<dbReference type="GO" id="GO:0030992">
    <property type="term" value="C:intraciliary transport particle B"/>
    <property type="evidence" value="ECO:0007669"/>
    <property type="project" value="TreeGrafter"/>
</dbReference>
<dbReference type="Gene3D" id="2.130.10.10">
    <property type="entry name" value="YVTN repeat-like/Quinoprotein amine dehydrogenase"/>
    <property type="match status" value="2"/>
</dbReference>
<accession>A0A3Q0HKI2</accession>
<feature type="domain" description="IFT80 second beta-propeller" evidence="6">
    <location>
        <begin position="257"/>
        <end position="527"/>
    </location>
</feature>
<dbReference type="Proteomes" id="UP000189705">
    <property type="component" value="Unplaced"/>
</dbReference>
<dbReference type="SMART" id="SM00320">
    <property type="entry name" value="WD40"/>
    <property type="match status" value="6"/>
</dbReference>
<dbReference type="Pfam" id="PF23387">
    <property type="entry name" value="TPR_IFT80_172"/>
    <property type="match status" value="1"/>
</dbReference>
<dbReference type="InterPro" id="IPR056157">
    <property type="entry name" value="TPR_IFT80_172_dom"/>
</dbReference>
<sequence length="717" mass="80937">MRLKTSLSKEPKHKELVSCVGWTTADELYSCSDDHQIMKWNLLTSETTQVAKLPDIYPIDLHWFPRSVGGKKQAHAENFVLTSSDGKFHLISKMGRVEKSIEAHCGAVLAGRWNYEGTALVTVGEDGQIKIWSKSGMLRSTLVQQGTPVYSVAWSPDSGKVLYTSGKQLIIKPLQPNAKVLQWKAHDGVILKVDWNSVNDLILSAGEDCKYKVWDSYGRLLYSSQPHEYPITSVAWALDGELFAVGSFHTLRLCDKTGVRNVINDAMDLLEFRDRVIKASLNYGHLVVSTSLQCYVFSTKNWNTPLIFDLKEGTVSLILQAERHFLLIDGGGIYIYSYDGRLISSPKFPGMRTDILNAQTVSLSNDTLVIRDKADEKVIYLFEALTGKPLGDGKPLTHKTEIVEIALDQKGLTNERKIAFIDKNRDLYITSVKRFGKEQKIIKIGTMVHTLAWNDTSNILCGLQDTRFTVWYYPNTVYVDKDLLPKTLCEKDASEFSKNPQIVRFVGNQVTVRRADGSLIHLNVSPYPPILHEYISNSKWADAVRLCRFVKDQTMWACLAAMAVANKDMTTAEIAYAAIGEIDKVQYINSIKDLPSKESRMAHILLFSGNIQDAETLLLQAGLIYQAIQVNINLYNWNRALELAVKHKTHVDTVLAYRQKFLEDFGKKETSKQFLQYAEGLEVDWDKIKAKIEMEIAKERERAASTPPVRTSVTVQH</sequence>
<name>A0A3Q0HKI2_ALLSI</name>
<evidence type="ECO:0000259" key="6">
    <source>
        <dbReference type="Pfam" id="PF23335"/>
    </source>
</evidence>
<feature type="repeat" description="WD" evidence="5">
    <location>
        <begin position="183"/>
        <end position="215"/>
    </location>
</feature>
<dbReference type="SUPFAM" id="SSF50978">
    <property type="entry name" value="WD40 repeat-like"/>
    <property type="match status" value="2"/>
</dbReference>
<keyword evidence="4" id="KW-0966">Cell projection</keyword>
<dbReference type="PROSITE" id="PS50294">
    <property type="entry name" value="WD_REPEATS_REGION"/>
    <property type="match status" value="2"/>
</dbReference>
<protein>
    <submittedName>
        <fullName evidence="9">Intraflagellar transport protein 80 homolog isoform X4</fullName>
    </submittedName>
</protein>
<keyword evidence="2 5" id="KW-0853">WD repeat</keyword>
<dbReference type="Pfam" id="PF00400">
    <property type="entry name" value="WD40"/>
    <property type="match status" value="2"/>
</dbReference>
<evidence type="ECO:0000256" key="2">
    <source>
        <dbReference type="ARBA" id="ARBA00022574"/>
    </source>
</evidence>
<reference evidence="9" key="1">
    <citation type="submission" date="2025-08" db="UniProtKB">
        <authorList>
            <consortium name="RefSeq"/>
        </authorList>
    </citation>
    <scope>IDENTIFICATION</scope>
</reference>
<dbReference type="InterPro" id="IPR056456">
    <property type="entry name" value="Beta-prop_IFT80_2nd"/>
</dbReference>
<organism evidence="8 9">
    <name type="scientific">Alligator sinensis</name>
    <name type="common">Chinese alligator</name>
    <dbReference type="NCBI Taxonomy" id="38654"/>
    <lineage>
        <taxon>Eukaryota</taxon>
        <taxon>Metazoa</taxon>
        <taxon>Chordata</taxon>
        <taxon>Craniata</taxon>
        <taxon>Vertebrata</taxon>
        <taxon>Euteleostomi</taxon>
        <taxon>Archelosauria</taxon>
        <taxon>Archosauria</taxon>
        <taxon>Crocodylia</taxon>
        <taxon>Alligatoridae</taxon>
        <taxon>Alligatorinae</taxon>
        <taxon>Alligator</taxon>
    </lineage>
</organism>
<dbReference type="Pfam" id="PF23335">
    <property type="entry name" value="Beta-prop_IFT80_2nd"/>
    <property type="match status" value="1"/>
</dbReference>
<gene>
    <name evidence="9" type="primary">IFT80</name>
</gene>
<feature type="domain" description="IFT80/172/WDR35 TPR" evidence="7">
    <location>
        <begin position="555"/>
        <end position="701"/>
    </location>
</feature>
<comment type="subcellular location">
    <subcellularLocation>
        <location evidence="1">Cell projection</location>
        <location evidence="1">Cilium</location>
    </subcellularLocation>
</comment>
<keyword evidence="3" id="KW-0969">Cilium</keyword>
<evidence type="ECO:0000313" key="8">
    <source>
        <dbReference type="Proteomes" id="UP000189705"/>
    </source>
</evidence>
<dbReference type="PANTHER" id="PTHR24098">
    <property type="entry name" value="OUTER SEGMENT 5"/>
    <property type="match status" value="1"/>
</dbReference>
<dbReference type="InterPro" id="IPR036322">
    <property type="entry name" value="WD40_repeat_dom_sf"/>
</dbReference>
<dbReference type="FunFam" id="2.130.10.10:FF:000463">
    <property type="entry name" value="intraflagellar transport protein 80 homolog"/>
    <property type="match status" value="1"/>
</dbReference>
<dbReference type="PROSITE" id="PS50082">
    <property type="entry name" value="WD_REPEATS_2"/>
    <property type="match status" value="2"/>
</dbReference>
<dbReference type="RefSeq" id="XP_025070953.1">
    <property type="nucleotide sequence ID" value="XM_025215168.1"/>
</dbReference>
<evidence type="ECO:0000256" key="3">
    <source>
        <dbReference type="ARBA" id="ARBA00023069"/>
    </source>
</evidence>
<feature type="repeat" description="WD" evidence="5">
    <location>
        <begin position="101"/>
        <end position="133"/>
    </location>
</feature>
<dbReference type="AlphaFoldDB" id="A0A3Q0HKI2"/>
<dbReference type="InterPro" id="IPR001680">
    <property type="entry name" value="WD40_rpt"/>
</dbReference>
<dbReference type="GeneID" id="102386143"/>
<dbReference type="Gene3D" id="1.25.40.470">
    <property type="match status" value="1"/>
</dbReference>
<dbReference type="GO" id="GO:0005813">
    <property type="term" value="C:centrosome"/>
    <property type="evidence" value="ECO:0007669"/>
    <property type="project" value="TreeGrafter"/>
</dbReference>